<reference evidence="1" key="2">
    <citation type="journal article" date="2015" name="Data Brief">
        <title>Shoot transcriptome of the giant reed, Arundo donax.</title>
        <authorList>
            <person name="Barrero R.A."/>
            <person name="Guerrero F.D."/>
            <person name="Moolhuijzen P."/>
            <person name="Goolsby J.A."/>
            <person name="Tidwell J."/>
            <person name="Bellgard S.E."/>
            <person name="Bellgard M.I."/>
        </authorList>
    </citation>
    <scope>NUCLEOTIDE SEQUENCE</scope>
    <source>
        <tissue evidence="1">Shoot tissue taken approximately 20 cm above the soil surface</tissue>
    </source>
</reference>
<dbReference type="EMBL" id="GBRH01230233">
    <property type="protein sequence ID" value="JAD67662.1"/>
    <property type="molecule type" value="Transcribed_RNA"/>
</dbReference>
<evidence type="ECO:0000313" key="1">
    <source>
        <dbReference type="EMBL" id="JAD67662.1"/>
    </source>
</evidence>
<dbReference type="AlphaFoldDB" id="A0A0A9C832"/>
<reference evidence="1" key="1">
    <citation type="submission" date="2014-09" db="EMBL/GenBank/DDBJ databases">
        <authorList>
            <person name="Magalhaes I.L.F."/>
            <person name="Oliveira U."/>
            <person name="Santos F.R."/>
            <person name="Vidigal T.H.D.A."/>
            <person name="Brescovit A.D."/>
            <person name="Santos A.J."/>
        </authorList>
    </citation>
    <scope>NUCLEOTIDE SEQUENCE</scope>
    <source>
        <tissue evidence="1">Shoot tissue taken approximately 20 cm above the soil surface</tissue>
    </source>
</reference>
<protein>
    <submittedName>
        <fullName evidence="1">Uncharacterized protein</fullName>
    </submittedName>
</protein>
<name>A0A0A9C832_ARUDO</name>
<sequence>MMRGDWWPGTLLLEFAGGGWFRMINGTQIGNM</sequence>
<accession>A0A0A9C832</accession>
<proteinExistence type="predicted"/>
<organism evidence="1">
    <name type="scientific">Arundo donax</name>
    <name type="common">Giant reed</name>
    <name type="synonym">Donax arundinaceus</name>
    <dbReference type="NCBI Taxonomy" id="35708"/>
    <lineage>
        <taxon>Eukaryota</taxon>
        <taxon>Viridiplantae</taxon>
        <taxon>Streptophyta</taxon>
        <taxon>Embryophyta</taxon>
        <taxon>Tracheophyta</taxon>
        <taxon>Spermatophyta</taxon>
        <taxon>Magnoliopsida</taxon>
        <taxon>Liliopsida</taxon>
        <taxon>Poales</taxon>
        <taxon>Poaceae</taxon>
        <taxon>PACMAD clade</taxon>
        <taxon>Arundinoideae</taxon>
        <taxon>Arundineae</taxon>
        <taxon>Arundo</taxon>
    </lineage>
</organism>